<dbReference type="InterPro" id="IPR002347">
    <property type="entry name" value="SDR_fam"/>
</dbReference>
<dbReference type="SUPFAM" id="SSF51735">
    <property type="entry name" value="NAD(P)-binding Rossmann-fold domains"/>
    <property type="match status" value="1"/>
</dbReference>
<dbReference type="InterPro" id="IPR036291">
    <property type="entry name" value="NAD(P)-bd_dom_sf"/>
</dbReference>
<dbReference type="InterPro" id="IPR051911">
    <property type="entry name" value="SDR_oxidoreductase"/>
</dbReference>
<dbReference type="Pfam" id="PF00106">
    <property type="entry name" value="adh_short"/>
    <property type="match status" value="1"/>
</dbReference>
<evidence type="ECO:0000313" key="3">
    <source>
        <dbReference type="Proteomes" id="UP000555448"/>
    </source>
</evidence>
<reference evidence="2 3" key="1">
    <citation type="submission" date="2020-08" db="EMBL/GenBank/DDBJ databases">
        <title>Functional genomics of gut bacteria from endangered species of beetles.</title>
        <authorList>
            <person name="Carlos-Shanley C."/>
        </authorList>
    </citation>
    <scope>NUCLEOTIDE SEQUENCE [LARGE SCALE GENOMIC DNA]</scope>
    <source>
        <strain evidence="2 3">S00245</strain>
    </source>
</reference>
<dbReference type="CDD" id="cd05374">
    <property type="entry name" value="17beta-HSD-like_SDR_c"/>
    <property type="match status" value="1"/>
</dbReference>
<keyword evidence="3" id="KW-1185">Reference proteome</keyword>
<dbReference type="Proteomes" id="UP000555448">
    <property type="component" value="Unassembled WGS sequence"/>
</dbReference>
<proteinExistence type="inferred from homology"/>
<evidence type="ECO:0000256" key="1">
    <source>
        <dbReference type="RuleBase" id="RU000363"/>
    </source>
</evidence>
<dbReference type="PANTHER" id="PTHR43976">
    <property type="entry name" value="SHORT CHAIN DEHYDROGENASE"/>
    <property type="match status" value="1"/>
</dbReference>
<dbReference type="EMBL" id="JACHLR010000011">
    <property type="protein sequence ID" value="MBB4859356.1"/>
    <property type="molecule type" value="Genomic_DNA"/>
</dbReference>
<dbReference type="Gene3D" id="3.40.50.720">
    <property type="entry name" value="NAD(P)-binding Rossmann-like Domain"/>
    <property type="match status" value="1"/>
</dbReference>
<dbReference type="PRINTS" id="PR00081">
    <property type="entry name" value="GDHRDH"/>
</dbReference>
<dbReference type="AlphaFoldDB" id="A0A7W7NWI3"/>
<dbReference type="PANTHER" id="PTHR43976:SF9">
    <property type="entry name" value="OXIDOREDUCTASE"/>
    <property type="match status" value="1"/>
</dbReference>
<protein>
    <submittedName>
        <fullName evidence="2">NAD(P)-dependent dehydrogenase (Short-subunit alcohol dehydrogenase family)</fullName>
    </submittedName>
</protein>
<dbReference type="RefSeq" id="WP_184246100.1">
    <property type="nucleotide sequence ID" value="NZ_JACHLR010000011.1"/>
</dbReference>
<name>A0A7W7NWI3_9SPHN</name>
<sequence>MTLVALVTGASSGFGEIIARDLASAGHIAYASMRGTGEKNADKVKDNTAFAADNGVDLRSIELDVQDDASIGSAVEQIVGECGRIDVLVQNAGHMVYGPVEAFTPEQCAQLYDVNVLGAHRVNRAVLPHMRAARSGLLVWISSSSVAGGVPPLLGPYFAAKAGMDALAVCIAKEVASFGIETTIVVPGAFTTGTNHFKNAGKPEDAAIDEAYAKLWGEDFEDQMQAALAETVPDAADPGEVGKAVVDLVAQPHGKRPLRIHIDPASDGAAVTFTVMDRVREQFLQRIGYERLLHPHGREDAA</sequence>
<accession>A0A7W7NWI3</accession>
<comment type="similarity">
    <text evidence="1">Belongs to the short-chain dehydrogenases/reductases (SDR) family.</text>
</comment>
<dbReference type="PRINTS" id="PR00080">
    <property type="entry name" value="SDRFAMILY"/>
</dbReference>
<organism evidence="2 3">
    <name type="scientific">Novosphingobium chloroacetimidivorans</name>
    <dbReference type="NCBI Taxonomy" id="1428314"/>
    <lineage>
        <taxon>Bacteria</taxon>
        <taxon>Pseudomonadati</taxon>
        <taxon>Pseudomonadota</taxon>
        <taxon>Alphaproteobacteria</taxon>
        <taxon>Sphingomonadales</taxon>
        <taxon>Sphingomonadaceae</taxon>
        <taxon>Novosphingobium</taxon>
    </lineage>
</organism>
<comment type="caution">
    <text evidence="2">The sequence shown here is derived from an EMBL/GenBank/DDBJ whole genome shotgun (WGS) entry which is preliminary data.</text>
</comment>
<gene>
    <name evidence="2" type="ORF">HNO88_002685</name>
</gene>
<evidence type="ECO:0000313" key="2">
    <source>
        <dbReference type="EMBL" id="MBB4859356.1"/>
    </source>
</evidence>